<keyword evidence="3 6" id="KW-0489">Methyltransferase</keyword>
<dbReference type="HAMAP" id="MF_01877">
    <property type="entry name" value="16SrRNA_methyltr_I"/>
    <property type="match status" value="1"/>
</dbReference>
<evidence type="ECO:0000256" key="2">
    <source>
        <dbReference type="ARBA" id="ARBA00022552"/>
    </source>
</evidence>
<evidence type="ECO:0000256" key="3">
    <source>
        <dbReference type="ARBA" id="ARBA00022603"/>
    </source>
</evidence>
<dbReference type="InterPro" id="IPR000878">
    <property type="entry name" value="4pyrrol_Mease"/>
</dbReference>
<dbReference type="GO" id="GO:0005737">
    <property type="term" value="C:cytoplasm"/>
    <property type="evidence" value="ECO:0007669"/>
    <property type="project" value="UniProtKB-SubCell"/>
</dbReference>
<comment type="function">
    <text evidence="6">Catalyzes the 2'-O-methylation of the ribose of cytidine 1402 (C1402) in 16S rRNA.</text>
</comment>
<dbReference type="AlphaFoldDB" id="A0A0M2PWP2"/>
<protein>
    <recommendedName>
        <fullName evidence="6">Ribosomal RNA small subunit methyltransferase I</fullName>
        <ecNumber evidence="6">2.1.1.198</ecNumber>
    </recommendedName>
    <alternativeName>
        <fullName evidence="6">16S rRNA 2'-O-ribose C1402 methyltransferase</fullName>
    </alternativeName>
    <alternativeName>
        <fullName evidence="6">rRNA (cytidine-2'-O-)-methyltransferase RsmI</fullName>
    </alternativeName>
</protein>
<dbReference type="SUPFAM" id="SSF53790">
    <property type="entry name" value="Tetrapyrrole methylase"/>
    <property type="match status" value="1"/>
</dbReference>
<proteinExistence type="inferred from homology"/>
<accession>A0A0M2PWP2</accession>
<name>A0A0M2PWP2_PROHO</name>
<comment type="similarity">
    <text evidence="6">Belongs to the methyltransferase superfamily. RsmI family.</text>
</comment>
<gene>
    <name evidence="6" type="primary">rsmI</name>
    <name evidence="8" type="ORF">PROH_17600</name>
</gene>
<dbReference type="Proteomes" id="UP000034681">
    <property type="component" value="Unassembled WGS sequence"/>
</dbReference>
<evidence type="ECO:0000256" key="4">
    <source>
        <dbReference type="ARBA" id="ARBA00022679"/>
    </source>
</evidence>
<feature type="domain" description="Tetrapyrrole methylase" evidence="7">
    <location>
        <begin position="21"/>
        <end position="221"/>
    </location>
</feature>
<organism evidence="8 9">
    <name type="scientific">Prochlorothrix hollandica PCC 9006 = CALU 1027</name>
    <dbReference type="NCBI Taxonomy" id="317619"/>
    <lineage>
        <taxon>Bacteria</taxon>
        <taxon>Bacillati</taxon>
        <taxon>Cyanobacteriota</taxon>
        <taxon>Cyanophyceae</taxon>
        <taxon>Prochlorotrichales</taxon>
        <taxon>Prochlorotrichaceae</taxon>
        <taxon>Prochlorothrix</taxon>
    </lineage>
</organism>
<comment type="catalytic activity">
    <reaction evidence="6">
        <text>cytidine(1402) in 16S rRNA + S-adenosyl-L-methionine = 2'-O-methylcytidine(1402) in 16S rRNA + S-adenosyl-L-homocysteine + H(+)</text>
        <dbReference type="Rhea" id="RHEA:42924"/>
        <dbReference type="Rhea" id="RHEA-COMP:10285"/>
        <dbReference type="Rhea" id="RHEA-COMP:10286"/>
        <dbReference type="ChEBI" id="CHEBI:15378"/>
        <dbReference type="ChEBI" id="CHEBI:57856"/>
        <dbReference type="ChEBI" id="CHEBI:59789"/>
        <dbReference type="ChEBI" id="CHEBI:74495"/>
        <dbReference type="ChEBI" id="CHEBI:82748"/>
        <dbReference type="EC" id="2.1.1.198"/>
    </reaction>
</comment>
<dbReference type="CDD" id="cd11648">
    <property type="entry name" value="RsmI"/>
    <property type="match status" value="1"/>
</dbReference>
<dbReference type="EC" id="2.1.1.198" evidence="6"/>
<keyword evidence="2 6" id="KW-0698">rRNA processing</keyword>
<evidence type="ECO:0000256" key="1">
    <source>
        <dbReference type="ARBA" id="ARBA00022490"/>
    </source>
</evidence>
<dbReference type="PIRSF" id="PIRSF005917">
    <property type="entry name" value="MTase_YraL"/>
    <property type="match status" value="1"/>
</dbReference>
<dbReference type="InterPro" id="IPR018063">
    <property type="entry name" value="SAM_MeTrfase_RsmI_CS"/>
</dbReference>
<dbReference type="InterPro" id="IPR014776">
    <property type="entry name" value="4pyrrole_Mease_sub2"/>
</dbReference>
<dbReference type="PANTHER" id="PTHR46111:SF1">
    <property type="entry name" value="RIBOSOMAL RNA SMALL SUBUNIT METHYLTRANSFERASE I"/>
    <property type="match status" value="1"/>
</dbReference>
<keyword evidence="1 6" id="KW-0963">Cytoplasm</keyword>
<dbReference type="InterPro" id="IPR035996">
    <property type="entry name" value="4pyrrol_Methylase_sf"/>
</dbReference>
<keyword evidence="5 6" id="KW-0949">S-adenosyl-L-methionine</keyword>
<keyword evidence="9" id="KW-1185">Reference proteome</keyword>
<evidence type="ECO:0000256" key="5">
    <source>
        <dbReference type="ARBA" id="ARBA00022691"/>
    </source>
</evidence>
<evidence type="ECO:0000313" key="8">
    <source>
        <dbReference type="EMBL" id="KKI98791.1"/>
    </source>
</evidence>
<dbReference type="Gene3D" id="3.40.1010.10">
    <property type="entry name" value="Cobalt-precorrin-4 Transmethylase, Domain 1"/>
    <property type="match status" value="1"/>
</dbReference>
<dbReference type="PANTHER" id="PTHR46111">
    <property type="entry name" value="RIBOSOMAL RNA SMALL SUBUNIT METHYLTRANSFERASE I"/>
    <property type="match status" value="1"/>
</dbReference>
<sequence length="297" mass="32234">MAPDPGSLPRVPSPQPVTPSTLYVVSTPIGNLGDMTFRAVDVLRQVDVIAAEDTRCTGRLLHYFQITTPQLSYHHHNRSQRLQPLVQRLQAGQSIALVSDAGSPGISDPGVELVQACIAAGLGVVPIPGSSAVITGLMGSGLPLDRFTFEGFLPSQPSARRSALEQLQGEMRTVVFYESPHRLRAMLTDLEAVLGGDRPLVLARELTKRYEEFWRGTVAEAVVIYGQRQPQGEYTVMVGGAGVQAVQPTEESLKGELMALMAQGLSRSQASRQLARLTPFTRQHIYQLALTLPQDSL</sequence>
<evidence type="ECO:0000259" key="7">
    <source>
        <dbReference type="Pfam" id="PF00590"/>
    </source>
</evidence>
<evidence type="ECO:0000256" key="6">
    <source>
        <dbReference type="HAMAP-Rule" id="MF_01877"/>
    </source>
</evidence>
<keyword evidence="4 6" id="KW-0808">Transferase</keyword>
<dbReference type="NCBIfam" id="TIGR00096">
    <property type="entry name" value="16S rRNA (cytidine(1402)-2'-O)-methyltransferase"/>
    <property type="match status" value="1"/>
</dbReference>
<dbReference type="EMBL" id="AJTX02000007">
    <property type="protein sequence ID" value="KKI98791.1"/>
    <property type="molecule type" value="Genomic_DNA"/>
</dbReference>
<dbReference type="Gene3D" id="3.30.950.10">
    <property type="entry name" value="Methyltransferase, Cobalt-precorrin-4 Transmethylase, Domain 2"/>
    <property type="match status" value="1"/>
</dbReference>
<dbReference type="STRING" id="317619.GCA_000332315_01643"/>
<dbReference type="Pfam" id="PF00590">
    <property type="entry name" value="TP_methylase"/>
    <property type="match status" value="1"/>
</dbReference>
<dbReference type="InterPro" id="IPR014777">
    <property type="entry name" value="4pyrrole_Mease_sub1"/>
</dbReference>
<dbReference type="PROSITE" id="PS01296">
    <property type="entry name" value="RSMI"/>
    <property type="match status" value="1"/>
</dbReference>
<evidence type="ECO:0000313" key="9">
    <source>
        <dbReference type="Proteomes" id="UP000034681"/>
    </source>
</evidence>
<dbReference type="FunFam" id="3.30.950.10:FF:000002">
    <property type="entry name" value="Ribosomal RNA small subunit methyltransferase I"/>
    <property type="match status" value="1"/>
</dbReference>
<reference evidence="8" key="1">
    <citation type="submission" date="2012-04" db="EMBL/GenBank/DDBJ databases">
        <authorList>
            <person name="Borisov I.G."/>
            <person name="Ivanikova N.V."/>
            <person name="Pinevich A.V."/>
        </authorList>
    </citation>
    <scope>NUCLEOTIDE SEQUENCE</scope>
    <source>
        <strain evidence="8">CALU 1027</strain>
    </source>
</reference>
<comment type="caution">
    <text evidence="8">The sequence shown here is derived from an EMBL/GenBank/DDBJ whole genome shotgun (WGS) entry which is preliminary data.</text>
</comment>
<comment type="subcellular location">
    <subcellularLocation>
        <location evidence="6">Cytoplasm</location>
    </subcellularLocation>
</comment>
<dbReference type="FunFam" id="3.40.1010.10:FF:000002">
    <property type="entry name" value="Ribosomal RNA small subunit methyltransferase I"/>
    <property type="match status" value="1"/>
</dbReference>
<dbReference type="GO" id="GO:0070677">
    <property type="term" value="F:rRNA (cytosine-2'-O-)-methyltransferase activity"/>
    <property type="evidence" value="ECO:0007669"/>
    <property type="project" value="UniProtKB-UniRule"/>
</dbReference>
<dbReference type="eggNOG" id="COG0313">
    <property type="taxonomic scope" value="Bacteria"/>
</dbReference>
<dbReference type="InterPro" id="IPR008189">
    <property type="entry name" value="rRNA_ssu_MeTfrase_I"/>
</dbReference>